<dbReference type="Proteomes" id="UP000823790">
    <property type="component" value="Unassembled WGS sequence"/>
</dbReference>
<sequence length="294" mass="31795">MVSVDRFYAPDGLDLAVETRHDGGAPTLLFAHGFGQTRGAWNGAADVLAARGYRCVSFDSRGHGESGRVAGGDYHMDQFAGDLQALARAQPEPPVLIGASMGGLLGLVLAGEARPVPFRALILVDITPRWETAGVERILAFMQAHPDGFADYAEASAQVAAYLPQRRERKREDQLKPLLREGADGRLRWHWDPALLAGVVSESERYQPRLLAAAARVEVPVLLLSGERSDVVSRDTVAEFLRLVPHACHVEVAGATHMLAGDANDAFTREIAAFIQDVFPGGPTRRPAIPQEVH</sequence>
<comment type="caution">
    <text evidence="2">The sequence shown here is derived from an EMBL/GenBank/DDBJ whole genome shotgun (WGS) entry which is preliminary data.</text>
</comment>
<organism evidence="2 3">
    <name type="scientific">Frateuria flava</name>
    <dbReference type="NCBI Taxonomy" id="2821489"/>
    <lineage>
        <taxon>Bacteria</taxon>
        <taxon>Pseudomonadati</taxon>
        <taxon>Pseudomonadota</taxon>
        <taxon>Gammaproteobacteria</taxon>
        <taxon>Lysobacterales</taxon>
        <taxon>Rhodanobacteraceae</taxon>
        <taxon>Frateuria</taxon>
    </lineage>
</organism>
<keyword evidence="2" id="KW-0378">Hydrolase</keyword>
<dbReference type="SUPFAM" id="SSF53474">
    <property type="entry name" value="alpha/beta-Hydrolases"/>
    <property type="match status" value="1"/>
</dbReference>
<dbReference type="PANTHER" id="PTHR43194">
    <property type="entry name" value="HYDROLASE ALPHA/BETA FOLD FAMILY"/>
    <property type="match status" value="1"/>
</dbReference>
<dbReference type="InterPro" id="IPR000073">
    <property type="entry name" value="AB_hydrolase_1"/>
</dbReference>
<dbReference type="EMBL" id="JAGJRS010000031">
    <property type="protein sequence ID" value="MBP1475499.1"/>
    <property type="molecule type" value="Genomic_DNA"/>
</dbReference>
<dbReference type="RefSeq" id="WP_209622318.1">
    <property type="nucleotide sequence ID" value="NZ_JAGJRS010000031.1"/>
</dbReference>
<proteinExistence type="predicted"/>
<dbReference type="InterPro" id="IPR050228">
    <property type="entry name" value="Carboxylesterase_BioH"/>
</dbReference>
<dbReference type="InterPro" id="IPR029058">
    <property type="entry name" value="AB_hydrolase_fold"/>
</dbReference>
<evidence type="ECO:0000259" key="1">
    <source>
        <dbReference type="Pfam" id="PF00561"/>
    </source>
</evidence>
<accession>A0ABS4DR09</accession>
<protein>
    <submittedName>
        <fullName evidence="2">Alpha/beta hydrolase</fullName>
    </submittedName>
</protein>
<dbReference type="Gene3D" id="3.40.50.1820">
    <property type="entry name" value="alpha/beta hydrolase"/>
    <property type="match status" value="1"/>
</dbReference>
<keyword evidence="3" id="KW-1185">Reference proteome</keyword>
<name>A0ABS4DR09_9GAMM</name>
<evidence type="ECO:0000313" key="2">
    <source>
        <dbReference type="EMBL" id="MBP1475499.1"/>
    </source>
</evidence>
<dbReference type="Pfam" id="PF00561">
    <property type="entry name" value="Abhydrolase_1"/>
    <property type="match status" value="1"/>
</dbReference>
<dbReference type="GO" id="GO:0016787">
    <property type="term" value="F:hydrolase activity"/>
    <property type="evidence" value="ECO:0007669"/>
    <property type="project" value="UniProtKB-KW"/>
</dbReference>
<reference evidence="2 3" key="1">
    <citation type="submission" date="2021-04" db="EMBL/GenBank/DDBJ databases">
        <authorList>
            <person name="Huq M.A."/>
        </authorList>
    </citation>
    <scope>NUCLEOTIDE SEQUENCE [LARGE SCALE GENOMIC DNA]</scope>
    <source>
        <strain evidence="2 3">MAH-13</strain>
    </source>
</reference>
<feature type="domain" description="AB hydrolase-1" evidence="1">
    <location>
        <begin position="26"/>
        <end position="258"/>
    </location>
</feature>
<dbReference type="PANTHER" id="PTHR43194:SF2">
    <property type="entry name" value="PEROXISOMAL MEMBRANE PROTEIN LPX1"/>
    <property type="match status" value="1"/>
</dbReference>
<gene>
    <name evidence="2" type="ORF">J7I44_14385</name>
</gene>
<evidence type="ECO:0000313" key="3">
    <source>
        <dbReference type="Proteomes" id="UP000823790"/>
    </source>
</evidence>